<organism evidence="1 2">
    <name type="scientific">Arctium lappa</name>
    <name type="common">Greater burdock</name>
    <name type="synonym">Lappa major</name>
    <dbReference type="NCBI Taxonomy" id="4217"/>
    <lineage>
        <taxon>Eukaryota</taxon>
        <taxon>Viridiplantae</taxon>
        <taxon>Streptophyta</taxon>
        <taxon>Embryophyta</taxon>
        <taxon>Tracheophyta</taxon>
        <taxon>Spermatophyta</taxon>
        <taxon>Magnoliopsida</taxon>
        <taxon>eudicotyledons</taxon>
        <taxon>Gunneridae</taxon>
        <taxon>Pentapetalae</taxon>
        <taxon>asterids</taxon>
        <taxon>campanulids</taxon>
        <taxon>Asterales</taxon>
        <taxon>Asteraceae</taxon>
        <taxon>Carduoideae</taxon>
        <taxon>Cardueae</taxon>
        <taxon>Arctiinae</taxon>
        <taxon>Arctium</taxon>
    </lineage>
</organism>
<dbReference type="Proteomes" id="UP001055879">
    <property type="component" value="Linkage Group LG09"/>
</dbReference>
<accession>A0ACB8ZWA9</accession>
<reference evidence="2" key="1">
    <citation type="journal article" date="2022" name="Mol. Ecol. Resour.">
        <title>The genomes of chicory, endive, great burdock and yacon provide insights into Asteraceae palaeo-polyploidization history and plant inulin production.</title>
        <authorList>
            <person name="Fan W."/>
            <person name="Wang S."/>
            <person name="Wang H."/>
            <person name="Wang A."/>
            <person name="Jiang F."/>
            <person name="Liu H."/>
            <person name="Zhao H."/>
            <person name="Xu D."/>
            <person name="Zhang Y."/>
        </authorList>
    </citation>
    <scope>NUCLEOTIDE SEQUENCE [LARGE SCALE GENOMIC DNA]</scope>
    <source>
        <strain evidence="2">cv. Niubang</strain>
    </source>
</reference>
<keyword evidence="2" id="KW-1185">Reference proteome</keyword>
<evidence type="ECO:0000313" key="2">
    <source>
        <dbReference type="Proteomes" id="UP001055879"/>
    </source>
</evidence>
<protein>
    <submittedName>
        <fullName evidence="1">Uncharacterized protein</fullName>
    </submittedName>
</protein>
<evidence type="ECO:0000313" key="1">
    <source>
        <dbReference type="EMBL" id="KAI3701945.1"/>
    </source>
</evidence>
<dbReference type="EMBL" id="CM042055">
    <property type="protein sequence ID" value="KAI3701945.1"/>
    <property type="molecule type" value="Genomic_DNA"/>
</dbReference>
<proteinExistence type="predicted"/>
<gene>
    <name evidence="1" type="ORF">L6452_27453</name>
</gene>
<comment type="caution">
    <text evidence="1">The sequence shown here is derived from an EMBL/GenBank/DDBJ whole genome shotgun (WGS) entry which is preliminary data.</text>
</comment>
<sequence length="103" mass="11350">MEEIAELKRLVHTKTIAKIVKKEDKVTEVVKSIKATSEANSTELKKVIDASAMYATKEEFNKLTTVVQGNTEALKCLVEIVSKQRAPAPPASTSPLPKKCPWL</sequence>
<name>A0ACB8ZWA9_ARCLA</name>
<reference evidence="1 2" key="2">
    <citation type="journal article" date="2022" name="Mol. Ecol. Resour.">
        <title>The genomes of chicory, endive, great burdock and yacon provide insights into Asteraceae paleo-polyploidization history and plant inulin production.</title>
        <authorList>
            <person name="Fan W."/>
            <person name="Wang S."/>
            <person name="Wang H."/>
            <person name="Wang A."/>
            <person name="Jiang F."/>
            <person name="Liu H."/>
            <person name="Zhao H."/>
            <person name="Xu D."/>
            <person name="Zhang Y."/>
        </authorList>
    </citation>
    <scope>NUCLEOTIDE SEQUENCE [LARGE SCALE GENOMIC DNA]</scope>
    <source>
        <strain evidence="2">cv. Niubang</strain>
    </source>
</reference>